<dbReference type="OrthoDB" id="5645462at2"/>
<proteinExistence type="predicted"/>
<dbReference type="AlphaFoldDB" id="A0A1E5JUG8"/>
<dbReference type="EMBL" id="LSOG01000024">
    <property type="protein sequence ID" value="OEH48167.1"/>
    <property type="molecule type" value="Genomic_DNA"/>
</dbReference>
<evidence type="ECO:0000313" key="1">
    <source>
        <dbReference type="EMBL" id="OEH48167.1"/>
    </source>
</evidence>
<gene>
    <name evidence="1" type="ORF">lpari_00817</name>
</gene>
<dbReference type="PATRIC" id="fig|45071.6.peg.2330"/>
<organism evidence="1 2">
    <name type="scientific">Legionella parisiensis</name>
    <dbReference type="NCBI Taxonomy" id="45071"/>
    <lineage>
        <taxon>Bacteria</taxon>
        <taxon>Pseudomonadati</taxon>
        <taxon>Pseudomonadota</taxon>
        <taxon>Gammaproteobacteria</taxon>
        <taxon>Legionellales</taxon>
        <taxon>Legionellaceae</taxon>
        <taxon>Legionella</taxon>
    </lineage>
</organism>
<evidence type="ECO:0008006" key="3">
    <source>
        <dbReference type="Google" id="ProtNLM"/>
    </source>
</evidence>
<keyword evidence="2" id="KW-1185">Reference proteome</keyword>
<reference evidence="1 2" key="1">
    <citation type="submission" date="2016-02" db="EMBL/GenBank/DDBJ databases">
        <title>Secondary metabolites in Legionella.</title>
        <authorList>
            <person name="Tobias N.J."/>
            <person name="Bode H.B."/>
        </authorList>
    </citation>
    <scope>NUCLEOTIDE SEQUENCE [LARGE SCALE GENOMIC DNA]</scope>
    <source>
        <strain evidence="1 2">DSM 19216</strain>
    </source>
</reference>
<evidence type="ECO:0000313" key="2">
    <source>
        <dbReference type="Proteomes" id="UP000095229"/>
    </source>
</evidence>
<dbReference type="RefSeq" id="WP_058517961.1">
    <property type="nucleotide sequence ID" value="NZ_CAAAIE010000008.1"/>
</dbReference>
<accession>A0A1E5JUG8</accession>
<dbReference type="STRING" id="45071.Lpar_2169"/>
<dbReference type="Proteomes" id="UP000095229">
    <property type="component" value="Unassembled WGS sequence"/>
</dbReference>
<sequence>MSSSNEFAVLVNQLHRSPNDPVLKQAVVQHLPKMMALAQDNPMALYHLAHIYPPTSSQYKQTMRQAANLGCTNAMLVMCQILGKSTESGDLKKAAHYVAMINKSDDTYIKEQTKLLVDEYPQLARALQEQAKPNLSYSLAHRFFTPQQEKEESSLELMRTATCKV</sequence>
<comment type="caution">
    <text evidence="1">The sequence shown here is derived from an EMBL/GenBank/DDBJ whole genome shotgun (WGS) entry which is preliminary data.</text>
</comment>
<protein>
    <recommendedName>
        <fullName evidence="3">Dot/Icm secretion system substrate</fullName>
    </recommendedName>
</protein>
<name>A0A1E5JUG8_9GAMM</name>